<reference evidence="2 3" key="1">
    <citation type="journal article" date="2023" name="Nat. Commun.">
        <title>Origin of minicircular mitochondrial genomes in red algae.</title>
        <authorList>
            <person name="Lee Y."/>
            <person name="Cho C.H."/>
            <person name="Lee Y.M."/>
            <person name="Park S.I."/>
            <person name="Yang J.H."/>
            <person name="West J.A."/>
            <person name="Bhattacharya D."/>
            <person name="Yoon H.S."/>
        </authorList>
    </citation>
    <scope>NUCLEOTIDE SEQUENCE [LARGE SCALE GENOMIC DNA]</scope>
    <source>
        <strain evidence="2 3">CCMP1338</strain>
        <tissue evidence="2">Whole cell</tissue>
    </source>
</reference>
<keyword evidence="3" id="KW-1185">Reference proteome</keyword>
<organism evidence="2 3">
    <name type="scientific">Rhodosorus marinus</name>
    <dbReference type="NCBI Taxonomy" id="101924"/>
    <lineage>
        <taxon>Eukaryota</taxon>
        <taxon>Rhodophyta</taxon>
        <taxon>Stylonematophyceae</taxon>
        <taxon>Stylonematales</taxon>
        <taxon>Stylonemataceae</taxon>
        <taxon>Rhodosorus</taxon>
    </lineage>
</organism>
<feature type="domain" description="Helicase-associated" evidence="1">
    <location>
        <begin position="580"/>
        <end position="638"/>
    </location>
</feature>
<feature type="domain" description="Helicase-associated" evidence="1">
    <location>
        <begin position="462"/>
        <end position="519"/>
    </location>
</feature>
<name>A0AAV8UNG4_9RHOD</name>
<evidence type="ECO:0000313" key="2">
    <source>
        <dbReference type="EMBL" id="KAJ8904023.1"/>
    </source>
</evidence>
<feature type="domain" description="Helicase-associated" evidence="1">
    <location>
        <begin position="334"/>
        <end position="391"/>
    </location>
</feature>
<feature type="domain" description="Helicase-associated" evidence="1">
    <location>
        <begin position="266"/>
        <end position="320"/>
    </location>
</feature>
<sequence length="759" mass="89126">MKVSMQAMDLPRYPCFVVSVCVPLDLCRTPEQSCGRNSGLRWLSARRVRAPSDTQHVNDMGDHTAPKKRKSWEQMFEITQRIVLDGRDVTPDDGDVYRWLKRQLSLCKRGKLSAEKTEKLKKFDVSVRRNPSQAFMQRCQEYKEKIANGADKYGPMPSATPLGQFCHRMRSLRDRGKLSETQIRLLDEVGFVWSSSRFETWLEMFESLKQYKAEHGHFRIDSRNYPELARWVAQTRYHKRVGKLSKRTFQILSSINFDWEHSDYGQTWEESFAELLELNSRTVHAADFTNTHARLGRWLRTQRILARKGLLDPEREKLLVKNGINIRKKKTESALWEERFQELMAWKEKHGELKAHPGNLEDHLHRWMQRQRLFRAQLSADQERRLGEIGFVWDTEEAWEGTYEELAAFYRNHGHGDVPTSEPLGLWLTDQSMYYHFGRLSEDRQEKLRELGVDLDHMWSQLKWRKMYAKLHAHYKTHKSSDVPVTKGVLGKFVAQQRSLYKAGRLSESRIRLLEEVNFTFILGMEKWRQMNEKVKEAGIRNLSRSLRFWLDKQRSKHRRGLLAEVQENLLHELGDWDPDLPWETGLRMLADFKKLKGHCYVALEDEGELAIWLTHMRWMQRRGELPADKESALALLGVVFDVGEASYLSRFHLLKEYLEIAGPDASPPQHITDANFKYCKLWSFVWGQRDLYKRGKLQPEREAALRDIGLRLETKSERSVNVEMTKAESVFDISESPLSVESFVPEMDPTEVPLIDSR</sequence>
<dbReference type="Gene3D" id="6.10.140.530">
    <property type="match status" value="7"/>
</dbReference>
<dbReference type="Pfam" id="PF03457">
    <property type="entry name" value="HA"/>
    <property type="match status" value="6"/>
</dbReference>
<protein>
    <recommendedName>
        <fullName evidence="1">Helicase-associated domain-containing protein</fullName>
    </recommendedName>
</protein>
<feature type="domain" description="Helicase-associated" evidence="1">
    <location>
        <begin position="396"/>
        <end position="453"/>
    </location>
</feature>
<comment type="caution">
    <text evidence="2">The sequence shown here is derived from an EMBL/GenBank/DDBJ whole genome shotgun (WGS) entry which is preliminary data.</text>
</comment>
<feature type="domain" description="Helicase-associated" evidence="1">
    <location>
        <begin position="199"/>
        <end position="257"/>
    </location>
</feature>
<dbReference type="EMBL" id="JAMWBK010000006">
    <property type="protein sequence ID" value="KAJ8904023.1"/>
    <property type="molecule type" value="Genomic_DNA"/>
</dbReference>
<dbReference type="AlphaFoldDB" id="A0AAV8UNG4"/>
<dbReference type="PANTHER" id="PTHR33418">
    <property type="entry name" value="HELICASE-ASSOCIATED"/>
    <property type="match status" value="1"/>
</dbReference>
<dbReference type="Proteomes" id="UP001157974">
    <property type="component" value="Unassembled WGS sequence"/>
</dbReference>
<proteinExistence type="predicted"/>
<evidence type="ECO:0000259" key="1">
    <source>
        <dbReference type="Pfam" id="PF03457"/>
    </source>
</evidence>
<dbReference type="PANTHER" id="PTHR33418:SF1">
    <property type="entry name" value="HELICASE-ASSOCIATED DOMAIN-CONTAINING PROTEIN"/>
    <property type="match status" value="1"/>
</dbReference>
<accession>A0AAV8UNG4</accession>
<evidence type="ECO:0000313" key="3">
    <source>
        <dbReference type="Proteomes" id="UP001157974"/>
    </source>
</evidence>
<gene>
    <name evidence="2" type="ORF">NDN08_000553</name>
</gene>
<dbReference type="InterPro" id="IPR005114">
    <property type="entry name" value="Helicase_assoc"/>
</dbReference>